<organism evidence="2 3">
    <name type="scientific">Sphingomonas cynarae</name>
    <dbReference type="NCBI Taxonomy" id="930197"/>
    <lineage>
        <taxon>Bacteria</taxon>
        <taxon>Pseudomonadati</taxon>
        <taxon>Pseudomonadota</taxon>
        <taxon>Alphaproteobacteria</taxon>
        <taxon>Sphingomonadales</taxon>
        <taxon>Sphingomonadaceae</taxon>
        <taxon>Sphingomonas</taxon>
    </lineage>
</organism>
<protein>
    <submittedName>
        <fullName evidence="2">Glycosyltransferase family 2 protein</fullName>
    </submittedName>
</protein>
<dbReference type="CDD" id="cd00761">
    <property type="entry name" value="Glyco_tranf_GTA_type"/>
    <property type="match status" value="1"/>
</dbReference>
<name>A0ABP7EQL4_9SPHN</name>
<dbReference type="RefSeq" id="WP_344694553.1">
    <property type="nucleotide sequence ID" value="NZ_BAABBF010000011.1"/>
</dbReference>
<comment type="caution">
    <text evidence="2">The sequence shown here is derived from an EMBL/GenBank/DDBJ whole genome shotgun (WGS) entry which is preliminary data.</text>
</comment>
<proteinExistence type="predicted"/>
<accession>A0ABP7EQL4</accession>
<reference evidence="3" key="1">
    <citation type="journal article" date="2019" name="Int. J. Syst. Evol. Microbiol.">
        <title>The Global Catalogue of Microorganisms (GCM) 10K type strain sequencing project: providing services to taxonomists for standard genome sequencing and annotation.</title>
        <authorList>
            <consortium name="The Broad Institute Genomics Platform"/>
            <consortium name="The Broad Institute Genome Sequencing Center for Infectious Disease"/>
            <person name="Wu L."/>
            <person name="Ma J."/>
        </authorList>
    </citation>
    <scope>NUCLEOTIDE SEQUENCE [LARGE SCALE GENOMIC DNA]</scope>
    <source>
        <strain evidence="3">JCM 17498</strain>
    </source>
</reference>
<dbReference type="Pfam" id="PF00535">
    <property type="entry name" value="Glycos_transf_2"/>
    <property type="match status" value="1"/>
</dbReference>
<dbReference type="PANTHER" id="PTHR22916:SF3">
    <property type="entry name" value="UDP-GLCNAC:BETAGAL BETA-1,3-N-ACETYLGLUCOSAMINYLTRANSFERASE-LIKE PROTEIN 1"/>
    <property type="match status" value="1"/>
</dbReference>
<dbReference type="InterPro" id="IPR029044">
    <property type="entry name" value="Nucleotide-diphossugar_trans"/>
</dbReference>
<dbReference type="InterPro" id="IPR001173">
    <property type="entry name" value="Glyco_trans_2-like"/>
</dbReference>
<feature type="domain" description="Glycosyltransferase 2-like" evidence="1">
    <location>
        <begin position="4"/>
        <end position="135"/>
    </location>
</feature>
<evidence type="ECO:0000259" key="1">
    <source>
        <dbReference type="Pfam" id="PF00535"/>
    </source>
</evidence>
<sequence length="327" mass="36954">MRLSICIPTYNRAEYLPELFDSILAQLEYGCEVEVVVADNASTDNTRDVIDRYRSRFSHFIYYSAPTNMGADRNFLKVVDLAEGDYCWLMGSDDRLEPGAIAAIEKTLADHPNVAGLSVRNYSYNLKMTMLISSFATAPIFPRTTLIKGDEAIFLAVGQYIGFLSGNVVNRSRWSEVVSANDFTSYLNGWIHAYIIGRMIQQQPEWVYVAHPCVGWRSGNDSFLSEGMYRRLEIDVAGYDQVVTGLFGKNSAVHQHTIRESLPHARYRVLHAKAHGAPPSFFSQARVLLVSHYGRSPRFWLSCYPIFFLPSSLLKVARKIRRAAKNG</sequence>
<evidence type="ECO:0000313" key="2">
    <source>
        <dbReference type="EMBL" id="GAA3722753.1"/>
    </source>
</evidence>
<dbReference type="EMBL" id="BAABBF010000011">
    <property type="protein sequence ID" value="GAA3722753.1"/>
    <property type="molecule type" value="Genomic_DNA"/>
</dbReference>
<dbReference type="PANTHER" id="PTHR22916">
    <property type="entry name" value="GLYCOSYLTRANSFERASE"/>
    <property type="match status" value="1"/>
</dbReference>
<dbReference type="Gene3D" id="3.90.550.10">
    <property type="entry name" value="Spore Coat Polysaccharide Biosynthesis Protein SpsA, Chain A"/>
    <property type="match status" value="1"/>
</dbReference>
<keyword evidence="3" id="KW-1185">Reference proteome</keyword>
<evidence type="ECO:0000313" key="3">
    <source>
        <dbReference type="Proteomes" id="UP001500523"/>
    </source>
</evidence>
<dbReference type="SUPFAM" id="SSF53448">
    <property type="entry name" value="Nucleotide-diphospho-sugar transferases"/>
    <property type="match status" value="1"/>
</dbReference>
<dbReference type="Proteomes" id="UP001500523">
    <property type="component" value="Unassembled WGS sequence"/>
</dbReference>
<gene>
    <name evidence="2" type="ORF">GCM10022268_33680</name>
</gene>